<dbReference type="PANTHER" id="PTHR40841">
    <property type="entry name" value="SIDEROPHORE TRIACETYLFUSARININE C ESTERASE"/>
    <property type="match status" value="1"/>
</dbReference>
<dbReference type="InterPro" id="IPR029058">
    <property type="entry name" value="AB_hydrolase_fold"/>
</dbReference>
<feature type="chain" id="PRO_5006194584" evidence="3">
    <location>
        <begin position="20"/>
        <end position="349"/>
    </location>
</feature>
<dbReference type="InterPro" id="IPR000801">
    <property type="entry name" value="Esterase-like"/>
</dbReference>
<dbReference type="GO" id="GO:0016788">
    <property type="term" value="F:hydrolase activity, acting on ester bonds"/>
    <property type="evidence" value="ECO:0007669"/>
    <property type="project" value="TreeGrafter"/>
</dbReference>
<evidence type="ECO:0000256" key="2">
    <source>
        <dbReference type="ARBA" id="ARBA00022801"/>
    </source>
</evidence>
<evidence type="ECO:0000256" key="3">
    <source>
        <dbReference type="SAM" id="SignalP"/>
    </source>
</evidence>
<gene>
    <name evidence="4" type="ORF">AMR76_01960</name>
</gene>
<evidence type="ECO:0000256" key="1">
    <source>
        <dbReference type="ARBA" id="ARBA00005622"/>
    </source>
</evidence>
<dbReference type="InterPro" id="IPR052558">
    <property type="entry name" value="Siderophore_Hydrolase_D"/>
</dbReference>
<evidence type="ECO:0000313" key="4">
    <source>
        <dbReference type="EMBL" id="KQH88074.1"/>
    </source>
</evidence>
<sequence>MKKILTTMAALWSLSSAQATPVNYAQLYQHHSSLLNEERQYSVYLPQEYSAHPEQHFPVLYLLDGDQRLLQVAGIVHSFRSGLNPAIPAMIIVAIHNTDRMRDYTPSHTDQLPNGDPAGPSYAHTGGGARFLQYLTQELRPEIERQFRTAAPNLLVGHSLGGLLALDAVARDQGAFQGYISIDASLWFDYPKNYQRIEHALITPLEHRASLYIAVANNPYTPGFGRSYVHRDHLNAFADNVSAHHAANLDVTSRYYEHDDHHSVYHVAVYQGLQWLFRGYALDLAPGELKQAHVVANYQALNQRLSSQLTPDLDYLEMIIKKAKRWPQMAIDVKEAQAIQRHFTPPSAQ</sequence>
<evidence type="ECO:0000313" key="5">
    <source>
        <dbReference type="Proteomes" id="UP000051221"/>
    </source>
</evidence>
<dbReference type="InParanoid" id="A0A0Q2MKC9"/>
<comment type="caution">
    <text evidence="4">The sequence shown here is derived from an EMBL/GenBank/DDBJ whole genome shotgun (WGS) entry which is preliminary data.</text>
</comment>
<dbReference type="Pfam" id="PF00756">
    <property type="entry name" value="Esterase"/>
    <property type="match status" value="1"/>
</dbReference>
<dbReference type="EMBL" id="LKHS01000001">
    <property type="protein sequence ID" value="KQH88074.1"/>
    <property type="molecule type" value="Genomic_DNA"/>
</dbReference>
<keyword evidence="5" id="KW-1185">Reference proteome</keyword>
<comment type="similarity">
    <text evidence="1">Belongs to the esterase D family.</text>
</comment>
<dbReference type="PANTHER" id="PTHR40841:SF2">
    <property type="entry name" value="SIDEROPHORE-DEGRADING ESTERASE (EUROFUNG)"/>
    <property type="match status" value="1"/>
</dbReference>
<dbReference type="AlphaFoldDB" id="A0A0Q2MKC9"/>
<organism evidence="4 5">
    <name type="scientific">Vibrio furnissii</name>
    <dbReference type="NCBI Taxonomy" id="29494"/>
    <lineage>
        <taxon>Bacteria</taxon>
        <taxon>Pseudomonadati</taxon>
        <taxon>Pseudomonadota</taxon>
        <taxon>Gammaproteobacteria</taxon>
        <taxon>Vibrionales</taxon>
        <taxon>Vibrionaceae</taxon>
        <taxon>Vibrio</taxon>
    </lineage>
</organism>
<proteinExistence type="inferred from homology"/>
<dbReference type="Gene3D" id="3.40.50.1820">
    <property type="entry name" value="alpha/beta hydrolase"/>
    <property type="match status" value="1"/>
</dbReference>
<dbReference type="Proteomes" id="UP000051221">
    <property type="component" value="Unassembled WGS sequence"/>
</dbReference>
<feature type="signal peptide" evidence="3">
    <location>
        <begin position="1"/>
        <end position="19"/>
    </location>
</feature>
<reference evidence="4 5" key="1">
    <citation type="submission" date="2015-08" db="EMBL/GenBank/DDBJ databases">
        <title>Antibacterial properties of a collection of Vibrionaceae strains.</title>
        <authorList>
            <person name="Giubergia S."/>
        </authorList>
    </citation>
    <scope>NUCLEOTIDE SEQUENCE [LARGE SCALE GENOMIC DNA]</scope>
    <source>
        <strain evidence="4 5">S0821</strain>
    </source>
</reference>
<keyword evidence="3" id="KW-0732">Signal</keyword>
<keyword evidence="2" id="KW-0378">Hydrolase</keyword>
<accession>A0A0Q2MKC9</accession>
<dbReference type="RefSeq" id="WP_055465097.1">
    <property type="nucleotide sequence ID" value="NZ_CP035694.1"/>
</dbReference>
<dbReference type="SUPFAM" id="SSF53474">
    <property type="entry name" value="alpha/beta-Hydrolases"/>
    <property type="match status" value="1"/>
</dbReference>
<protein>
    <submittedName>
        <fullName evidence="4">Esterase</fullName>
    </submittedName>
</protein>
<name>A0A0Q2MKC9_VIBFU</name>